<dbReference type="Bgee" id="ENSMGAG00000012069">
    <property type="expression patterns" value="Expressed in testis and 10 other cell types or tissues"/>
</dbReference>
<dbReference type="InParanoid" id="A0A803Y3M1"/>
<dbReference type="CTD" id="150372"/>
<reference evidence="4" key="3">
    <citation type="submission" date="2025-09" db="UniProtKB">
        <authorList>
            <consortium name="Ensembl"/>
        </authorList>
    </citation>
    <scope>IDENTIFICATION</scope>
</reference>
<dbReference type="GO" id="GO:0004888">
    <property type="term" value="F:transmembrane signaling receptor activity"/>
    <property type="evidence" value="ECO:0007669"/>
    <property type="project" value="InterPro"/>
</dbReference>
<dbReference type="InterPro" id="IPR033549">
    <property type="entry name" value="NFAM1"/>
</dbReference>
<name>A0A803Y3M1_MELGA</name>
<dbReference type="OrthoDB" id="9898104at2759"/>
<dbReference type="SUPFAM" id="SSF48726">
    <property type="entry name" value="Immunoglobulin"/>
    <property type="match status" value="1"/>
</dbReference>
<dbReference type="PANTHER" id="PTHR35680">
    <property type="entry name" value="NFAT ACTIVATION MOLECULE 1"/>
    <property type="match status" value="1"/>
</dbReference>
<dbReference type="InterPro" id="IPR057883">
    <property type="entry name" value="Ig_NFAM1"/>
</dbReference>
<dbReference type="GO" id="GO:0045121">
    <property type="term" value="C:membrane raft"/>
    <property type="evidence" value="ECO:0007669"/>
    <property type="project" value="TreeGrafter"/>
</dbReference>
<feature type="region of interest" description="Disordered" evidence="1">
    <location>
        <begin position="334"/>
        <end position="362"/>
    </location>
</feature>
<proteinExistence type="predicted"/>
<evidence type="ECO:0000313" key="4">
    <source>
        <dbReference type="Ensembl" id="ENSMGAP00000026368.1"/>
    </source>
</evidence>
<gene>
    <name evidence="4" type="primary">NFAM1</name>
</gene>
<evidence type="ECO:0000259" key="3">
    <source>
        <dbReference type="Pfam" id="PF25830"/>
    </source>
</evidence>
<keyword evidence="2" id="KW-0812">Transmembrane</keyword>
<reference evidence="4" key="2">
    <citation type="submission" date="2025-08" db="UniProtKB">
        <authorList>
            <consortium name="Ensembl"/>
        </authorList>
    </citation>
    <scope>IDENTIFICATION</scope>
</reference>
<protein>
    <submittedName>
        <fullName evidence="4">NFAT activating protein with ITAM motif 1</fullName>
    </submittedName>
</protein>
<keyword evidence="5" id="KW-1185">Reference proteome</keyword>
<dbReference type="RefSeq" id="XP_019469996.1">
    <property type="nucleotide sequence ID" value="XM_019614451.2"/>
</dbReference>
<dbReference type="GO" id="GO:0045577">
    <property type="term" value="P:regulation of B cell differentiation"/>
    <property type="evidence" value="ECO:0007669"/>
    <property type="project" value="InterPro"/>
</dbReference>
<evidence type="ECO:0000256" key="2">
    <source>
        <dbReference type="SAM" id="Phobius"/>
    </source>
</evidence>
<accession>A0A803Y3M1</accession>
<dbReference type="FunCoup" id="A0A803Y3M1">
    <property type="interactions" value="1"/>
</dbReference>
<dbReference type="InterPro" id="IPR036179">
    <property type="entry name" value="Ig-like_dom_sf"/>
</dbReference>
<dbReference type="Pfam" id="PF25830">
    <property type="entry name" value="Ig_NFAM1"/>
    <property type="match status" value="1"/>
</dbReference>
<feature type="domain" description="NFAM1 Ig-like" evidence="3">
    <location>
        <begin position="139"/>
        <end position="243"/>
    </location>
</feature>
<dbReference type="GeneID" id="104910791"/>
<organism evidence="4 5">
    <name type="scientific">Meleagris gallopavo</name>
    <name type="common">Wild turkey</name>
    <dbReference type="NCBI Taxonomy" id="9103"/>
    <lineage>
        <taxon>Eukaryota</taxon>
        <taxon>Metazoa</taxon>
        <taxon>Chordata</taxon>
        <taxon>Craniata</taxon>
        <taxon>Vertebrata</taxon>
        <taxon>Euteleostomi</taxon>
        <taxon>Archelosauria</taxon>
        <taxon>Archosauria</taxon>
        <taxon>Dinosauria</taxon>
        <taxon>Saurischia</taxon>
        <taxon>Theropoda</taxon>
        <taxon>Coelurosauria</taxon>
        <taxon>Aves</taxon>
        <taxon>Neognathae</taxon>
        <taxon>Galloanserae</taxon>
        <taxon>Galliformes</taxon>
        <taxon>Phasianidae</taxon>
        <taxon>Meleagridinae</taxon>
        <taxon>Meleagris</taxon>
    </lineage>
</organism>
<dbReference type="AlphaFoldDB" id="A0A803Y3M1"/>
<evidence type="ECO:0000256" key="1">
    <source>
        <dbReference type="SAM" id="MobiDB-lite"/>
    </source>
</evidence>
<dbReference type="GO" id="GO:0001819">
    <property type="term" value="P:positive regulation of cytokine production"/>
    <property type="evidence" value="ECO:0007669"/>
    <property type="project" value="InterPro"/>
</dbReference>
<keyword evidence="2" id="KW-1133">Transmembrane helix</keyword>
<reference evidence="4 5" key="1">
    <citation type="journal article" date="2010" name="PLoS Biol.">
        <title>Multi-platform next-generation sequencing of the domestic turkey (Meleagris gallopavo): genome assembly and analysis.</title>
        <authorList>
            <person name="Dalloul R.A."/>
            <person name="Long J.A."/>
            <person name="Zimin A.V."/>
            <person name="Aslam L."/>
            <person name="Beal K."/>
            <person name="Blomberg L.A."/>
            <person name="Bouffard P."/>
            <person name="Burt D.W."/>
            <person name="Crasta O."/>
            <person name="Crooijmans R.P."/>
            <person name="Cooper K."/>
            <person name="Coulombe R.A."/>
            <person name="De S."/>
            <person name="Delany M.E."/>
            <person name="Dodgson J.B."/>
            <person name="Dong J.J."/>
            <person name="Evans C."/>
            <person name="Frederickson K.M."/>
            <person name="Flicek P."/>
            <person name="Florea L."/>
            <person name="Folkerts O."/>
            <person name="Groenen M.A."/>
            <person name="Harkins T.T."/>
            <person name="Herrero J."/>
            <person name="Hoffmann S."/>
            <person name="Megens H.J."/>
            <person name="Jiang A."/>
            <person name="de Jong P."/>
            <person name="Kaiser P."/>
            <person name="Kim H."/>
            <person name="Kim K.W."/>
            <person name="Kim S."/>
            <person name="Langenberger D."/>
            <person name="Lee M.K."/>
            <person name="Lee T."/>
            <person name="Mane S."/>
            <person name="Marcais G."/>
            <person name="Marz M."/>
            <person name="McElroy A.P."/>
            <person name="Modise T."/>
            <person name="Nefedov M."/>
            <person name="Notredame C."/>
            <person name="Paton I.R."/>
            <person name="Payne W.S."/>
            <person name="Pertea G."/>
            <person name="Prickett D."/>
            <person name="Puiu D."/>
            <person name="Qioa D."/>
            <person name="Raineri E."/>
            <person name="Ruffier M."/>
            <person name="Salzberg S.L."/>
            <person name="Schatz M.C."/>
            <person name="Scheuring C."/>
            <person name="Schmidt C.J."/>
            <person name="Schroeder S."/>
            <person name="Searle S.M."/>
            <person name="Smith E.J."/>
            <person name="Smith J."/>
            <person name="Sonstegard T.S."/>
            <person name="Stadler P.F."/>
            <person name="Tafer H."/>
            <person name="Tu Z.J."/>
            <person name="Van Tassell C.P."/>
            <person name="Vilella A.J."/>
            <person name="Williams K.P."/>
            <person name="Yorke J.A."/>
            <person name="Zhang L."/>
            <person name="Zhang H.B."/>
            <person name="Zhang X."/>
            <person name="Zhang Y."/>
            <person name="Reed K.M."/>
        </authorList>
    </citation>
    <scope>NUCLEOTIDE SEQUENCE [LARGE SCALE GENOMIC DNA]</scope>
</reference>
<feature type="transmembrane region" description="Helical" evidence="2">
    <location>
        <begin position="256"/>
        <end position="277"/>
    </location>
</feature>
<dbReference type="Ensembl" id="ENSMGAT00000025881.1">
    <property type="protein sequence ID" value="ENSMGAP00000026368.1"/>
    <property type="gene ID" value="ENSMGAG00000012069.3"/>
</dbReference>
<keyword evidence="2" id="KW-0472">Membrane</keyword>
<evidence type="ECO:0000313" key="5">
    <source>
        <dbReference type="Proteomes" id="UP000001645"/>
    </source>
</evidence>
<dbReference type="Proteomes" id="UP000001645">
    <property type="component" value="Chromosome 1"/>
</dbReference>
<sequence>MRVMFYGHWKTKLCVLKSLQSSLLLPADRYNTVIIVQRNEPQCREESDRKAEEVASARNSLPKAVCVCPPVPAQTGGDQTAFQMQEDLMKYNFFLPSGSSYLVAFLQPFDLTMGSNLKVIFLFLWLLHYGGGDVSVQQKPLIQVALLKEKVSIPCEVIFPYTLKYTRFTIFYYWINAWDQEVSIYNKKEQVDIPPGKENRTAIKSYNHETKPLESTSSTGTYYCKVQWNDIQIKGKGVFVLVRGTGYAQTSYGREILITLTILLAALSITATALLVWKRKILCPKKNQLNIRRYQKTETQPPSASPPPASPVYDCLDSQQVEVYSVLENNTKIPEHRKSLPGKTPKKEETLEEYSDTLYENI</sequence>
<dbReference type="GO" id="GO:0050853">
    <property type="term" value="P:B cell receptor signaling pathway"/>
    <property type="evidence" value="ECO:0007669"/>
    <property type="project" value="TreeGrafter"/>
</dbReference>
<dbReference type="PANTHER" id="PTHR35680:SF1">
    <property type="entry name" value="NFAT ACTIVATION MOLECULE 1"/>
    <property type="match status" value="1"/>
</dbReference>
<dbReference type="GeneTree" id="ENSGT00390000000787"/>
<dbReference type="GO" id="GO:0050861">
    <property type="term" value="P:positive regulation of B cell receptor signaling pathway"/>
    <property type="evidence" value="ECO:0007669"/>
    <property type="project" value="InterPro"/>
</dbReference>